<dbReference type="EMBL" id="JAVRIF010000003">
    <property type="protein sequence ID" value="MDT0603642.1"/>
    <property type="molecule type" value="Genomic_DNA"/>
</dbReference>
<keyword evidence="3" id="KW-1133">Transmembrane helix</keyword>
<dbReference type="Gene3D" id="1.25.40.10">
    <property type="entry name" value="Tetratricopeptide repeat domain"/>
    <property type="match status" value="2"/>
</dbReference>
<dbReference type="InterPro" id="IPR043128">
    <property type="entry name" value="Rev_trsase/Diguanyl_cyclase"/>
</dbReference>
<dbReference type="PANTHER" id="PTHR45138">
    <property type="entry name" value="REGULATORY COMPONENTS OF SENSORY TRANSDUCTION SYSTEM"/>
    <property type="match status" value="1"/>
</dbReference>
<dbReference type="PANTHER" id="PTHR45138:SF9">
    <property type="entry name" value="DIGUANYLATE CYCLASE DGCM-RELATED"/>
    <property type="match status" value="1"/>
</dbReference>
<name>A0ABU3A0D6_9GAMM</name>
<dbReference type="PROSITE" id="PS50887">
    <property type="entry name" value="GGDEF"/>
    <property type="match status" value="1"/>
</dbReference>
<dbReference type="NCBIfam" id="TIGR00254">
    <property type="entry name" value="GGDEF"/>
    <property type="match status" value="1"/>
</dbReference>
<dbReference type="Gene3D" id="3.30.70.270">
    <property type="match status" value="1"/>
</dbReference>
<organism evidence="5 6">
    <name type="scientific">Thalassotalea castellviae</name>
    <dbReference type="NCBI Taxonomy" id="3075612"/>
    <lineage>
        <taxon>Bacteria</taxon>
        <taxon>Pseudomonadati</taxon>
        <taxon>Pseudomonadota</taxon>
        <taxon>Gammaproteobacteria</taxon>
        <taxon>Alteromonadales</taxon>
        <taxon>Colwelliaceae</taxon>
        <taxon>Thalassotalea</taxon>
    </lineage>
</organism>
<dbReference type="Pfam" id="PF00990">
    <property type="entry name" value="GGDEF"/>
    <property type="match status" value="1"/>
</dbReference>
<sequence>MVRDYFNLSKLLQSLVMIVLLLITRESTAWQVIENSTFDAFIEKAESLKDTNAAQAFNFLNKQSHDLSSLSIENQLIFNKLLTELYVEQAQYQQGIKLADEALTLARRLSSPSITTSELLYARGFAIESLGDYQAAREDYIQGLEIADSLNNKKIVAVGLINLGALDYLMEQFDRALIMFNDALAIAQSINDDELSGYIYGEKGILYSLINQEDKSLSYHKKAYEFYVKAGKSLYAINTLRNIASSYSINEKYEAAITVYQQILEHIDEISNNELIASVYSGMAWAHVKQKDSDPEASYQYMLIASQYIEQTEQVDIPIAHALDKGYLFLELGRYQEALNNMHVATEYLKQYEGSEKKVVNTISKLDLLYLKAETYYKIEDFKQAYQAQDEFITFALSLPEKSNVDEIEDLRMRYESEQADLQSKILQQKESVQSLLLSEAQSDVQNRRIFMIIFAIIALILAWILIKIIRGQKKMLLASMRDSLTNVTNRCYLMQLGEELIYHAKDKKLPLSIFILDIDNLKSINNIKGYHRGDLTLKFIAQLGKSHLRENDLFGRLDNDKFVAVLPDTEQASAQKMAEEIRLSLAQQAKLNKDLQEVTISAGVTQYLEINHANFEVLLSAANELRVKAKGLGGNKVFIDD</sequence>
<dbReference type="InterPro" id="IPR050469">
    <property type="entry name" value="Diguanylate_Cyclase"/>
</dbReference>
<gene>
    <name evidence="5" type="ORF">RM573_08545</name>
</gene>
<feature type="domain" description="GGDEF" evidence="4">
    <location>
        <begin position="510"/>
        <end position="642"/>
    </location>
</feature>
<evidence type="ECO:0000313" key="6">
    <source>
        <dbReference type="Proteomes" id="UP001266357"/>
    </source>
</evidence>
<protein>
    <recommendedName>
        <fullName evidence="1">diguanylate cyclase</fullName>
        <ecNumber evidence="1">2.7.7.65</ecNumber>
    </recommendedName>
</protein>
<dbReference type="InterPro" id="IPR000160">
    <property type="entry name" value="GGDEF_dom"/>
</dbReference>
<dbReference type="InterPro" id="IPR029787">
    <property type="entry name" value="Nucleotide_cyclase"/>
</dbReference>
<dbReference type="Pfam" id="PF13424">
    <property type="entry name" value="TPR_12"/>
    <property type="match status" value="1"/>
</dbReference>
<comment type="catalytic activity">
    <reaction evidence="2">
        <text>2 GTP = 3',3'-c-di-GMP + 2 diphosphate</text>
        <dbReference type="Rhea" id="RHEA:24898"/>
        <dbReference type="ChEBI" id="CHEBI:33019"/>
        <dbReference type="ChEBI" id="CHEBI:37565"/>
        <dbReference type="ChEBI" id="CHEBI:58805"/>
        <dbReference type="EC" id="2.7.7.65"/>
    </reaction>
</comment>
<keyword evidence="6" id="KW-1185">Reference proteome</keyword>
<dbReference type="InterPro" id="IPR019734">
    <property type="entry name" value="TPR_rpt"/>
</dbReference>
<dbReference type="SUPFAM" id="SSF48452">
    <property type="entry name" value="TPR-like"/>
    <property type="match status" value="2"/>
</dbReference>
<evidence type="ECO:0000259" key="4">
    <source>
        <dbReference type="PROSITE" id="PS50887"/>
    </source>
</evidence>
<comment type="caution">
    <text evidence="5">The sequence shown here is derived from an EMBL/GenBank/DDBJ whole genome shotgun (WGS) entry which is preliminary data.</text>
</comment>
<feature type="transmembrane region" description="Helical" evidence="3">
    <location>
        <begin position="450"/>
        <end position="467"/>
    </location>
</feature>
<keyword evidence="3" id="KW-0472">Membrane</keyword>
<reference evidence="5 6" key="1">
    <citation type="submission" date="2023-09" db="EMBL/GenBank/DDBJ databases">
        <authorList>
            <person name="Rey-Velasco X."/>
        </authorList>
    </citation>
    <scope>NUCLEOTIDE SEQUENCE [LARGE SCALE GENOMIC DNA]</scope>
    <source>
        <strain evidence="5 6">W431</strain>
    </source>
</reference>
<evidence type="ECO:0000313" key="5">
    <source>
        <dbReference type="EMBL" id="MDT0603642.1"/>
    </source>
</evidence>
<dbReference type="SMART" id="SM00267">
    <property type="entry name" value="GGDEF"/>
    <property type="match status" value="1"/>
</dbReference>
<dbReference type="RefSeq" id="WP_311580182.1">
    <property type="nucleotide sequence ID" value="NZ_JAVRIF010000003.1"/>
</dbReference>
<proteinExistence type="predicted"/>
<evidence type="ECO:0000256" key="3">
    <source>
        <dbReference type="SAM" id="Phobius"/>
    </source>
</evidence>
<dbReference type="Proteomes" id="UP001266357">
    <property type="component" value="Unassembled WGS sequence"/>
</dbReference>
<evidence type="ECO:0000256" key="1">
    <source>
        <dbReference type="ARBA" id="ARBA00012528"/>
    </source>
</evidence>
<dbReference type="SUPFAM" id="SSF55073">
    <property type="entry name" value="Nucleotide cyclase"/>
    <property type="match status" value="1"/>
</dbReference>
<dbReference type="SMART" id="SM00028">
    <property type="entry name" value="TPR"/>
    <property type="match status" value="4"/>
</dbReference>
<accession>A0ABU3A0D6</accession>
<keyword evidence="3" id="KW-0812">Transmembrane</keyword>
<evidence type="ECO:0000256" key="2">
    <source>
        <dbReference type="ARBA" id="ARBA00034247"/>
    </source>
</evidence>
<dbReference type="EC" id="2.7.7.65" evidence="1"/>
<dbReference type="InterPro" id="IPR011990">
    <property type="entry name" value="TPR-like_helical_dom_sf"/>
</dbReference>
<dbReference type="CDD" id="cd01949">
    <property type="entry name" value="GGDEF"/>
    <property type="match status" value="1"/>
</dbReference>